<gene>
    <name evidence="1" type="primary">metW</name>
    <name evidence="1" type="ORF">EVA97_03205</name>
</gene>
<name>A0A520N3V8_9GAMM</name>
<dbReference type="InterPro" id="IPR029063">
    <property type="entry name" value="SAM-dependent_MTases_sf"/>
</dbReference>
<dbReference type="Proteomes" id="UP000315283">
    <property type="component" value="Unassembled WGS sequence"/>
</dbReference>
<sequence>MVKKLSKIITAWVPQESKVIDFGCGDGSLLKELIDSKKILGYGVEINNKKIEECIAKGVPVIKQDIDKGLHEFESSNFDISIMARSIQCLKDPSLALNRMLKLSKRCVVTLPNLGYWKCRINLVSGKMPVTPELPSSWHETENIHLCTINDFENLCEEQNIKIKDKVFLNSKGKQSKIVSMSPNLLATEGVYLLEKE</sequence>
<dbReference type="InterPro" id="IPR010743">
    <property type="entry name" value="Methionine_synth_MetW"/>
</dbReference>
<dbReference type="Pfam" id="PF07021">
    <property type="entry name" value="MetW"/>
    <property type="match status" value="1"/>
</dbReference>
<reference evidence="1 2" key="1">
    <citation type="submission" date="2019-02" db="EMBL/GenBank/DDBJ databases">
        <title>Prokaryotic population dynamics and viral predation in marine succession experiment using metagenomics: the confinement effect.</title>
        <authorList>
            <person name="Haro-Moreno J.M."/>
            <person name="Rodriguez-Valera F."/>
            <person name="Lopez-Perez M."/>
        </authorList>
    </citation>
    <scope>NUCLEOTIDE SEQUENCE [LARGE SCALE GENOMIC DNA]</scope>
    <source>
        <strain evidence="1">MED-G164</strain>
    </source>
</reference>
<dbReference type="EMBL" id="SHBJ01000019">
    <property type="protein sequence ID" value="RZO28085.1"/>
    <property type="molecule type" value="Genomic_DNA"/>
</dbReference>
<dbReference type="AlphaFoldDB" id="A0A520N3V8"/>
<dbReference type="Gene3D" id="3.40.50.150">
    <property type="entry name" value="Vaccinia Virus protein VP39"/>
    <property type="match status" value="1"/>
</dbReference>
<dbReference type="CDD" id="cd02440">
    <property type="entry name" value="AdoMet_MTases"/>
    <property type="match status" value="1"/>
</dbReference>
<dbReference type="NCBIfam" id="TIGR02081">
    <property type="entry name" value="metW"/>
    <property type="match status" value="1"/>
</dbReference>
<organism evidence="1 2">
    <name type="scientific">SAR86 cluster bacterium</name>
    <dbReference type="NCBI Taxonomy" id="2030880"/>
    <lineage>
        <taxon>Bacteria</taxon>
        <taxon>Pseudomonadati</taxon>
        <taxon>Pseudomonadota</taxon>
        <taxon>Gammaproteobacteria</taxon>
        <taxon>SAR86 cluster</taxon>
    </lineage>
</organism>
<evidence type="ECO:0000313" key="2">
    <source>
        <dbReference type="Proteomes" id="UP000315283"/>
    </source>
</evidence>
<evidence type="ECO:0000313" key="1">
    <source>
        <dbReference type="EMBL" id="RZO28085.1"/>
    </source>
</evidence>
<dbReference type="SUPFAM" id="SSF53335">
    <property type="entry name" value="S-adenosyl-L-methionine-dependent methyltransferases"/>
    <property type="match status" value="1"/>
</dbReference>
<comment type="caution">
    <text evidence="1">The sequence shown here is derived from an EMBL/GenBank/DDBJ whole genome shotgun (WGS) entry which is preliminary data.</text>
</comment>
<protein>
    <submittedName>
        <fullName evidence="1">Methionine biosynthesis protein MetW</fullName>
    </submittedName>
</protein>
<proteinExistence type="predicted"/>
<accession>A0A520N3V8</accession>